<dbReference type="EMBL" id="FP929065">
    <property type="protein sequence ID" value="CBX90951.1"/>
    <property type="molecule type" value="Genomic_DNA"/>
</dbReference>
<evidence type="ECO:0000256" key="9">
    <source>
        <dbReference type="ARBA" id="ARBA00022485"/>
    </source>
</evidence>
<evidence type="ECO:0000256" key="5">
    <source>
        <dbReference type="ARBA" id="ARBA00007185"/>
    </source>
</evidence>
<dbReference type="GO" id="GO:0003861">
    <property type="term" value="F:3-isopropylmalate dehydratase activity"/>
    <property type="evidence" value="ECO:0007669"/>
    <property type="project" value="UniProtKB-EC"/>
</dbReference>
<dbReference type="RefSeq" id="XP_003834316.1">
    <property type="nucleotide sequence ID" value="XM_003834268.1"/>
</dbReference>
<dbReference type="NCBIfam" id="NF002458">
    <property type="entry name" value="PRK01641.1"/>
    <property type="match status" value="1"/>
</dbReference>
<dbReference type="EC" id="4.2.1.33" evidence="6 18"/>
<evidence type="ECO:0000259" key="20">
    <source>
        <dbReference type="Pfam" id="PF00694"/>
    </source>
</evidence>
<evidence type="ECO:0000256" key="2">
    <source>
        <dbReference type="ARBA" id="ARBA00001966"/>
    </source>
</evidence>
<dbReference type="PROSITE" id="PS00450">
    <property type="entry name" value="ACONITASE_1"/>
    <property type="match status" value="1"/>
</dbReference>
<dbReference type="InterPro" id="IPR004430">
    <property type="entry name" value="3-IsopropMal_deHydase_lsu"/>
</dbReference>
<keyword evidence="12" id="KW-0408">Iron</keyword>
<dbReference type="InterPro" id="IPR018136">
    <property type="entry name" value="Aconitase_4Fe-4S_BS"/>
</dbReference>
<dbReference type="InParanoid" id="E4ZHW8"/>
<dbReference type="Pfam" id="PF00694">
    <property type="entry name" value="Aconitase_C"/>
    <property type="match status" value="1"/>
</dbReference>
<dbReference type="FunFam" id="3.20.19.10:FF:000003">
    <property type="entry name" value="3-isopropylmalate dehydratase small subunit"/>
    <property type="match status" value="1"/>
</dbReference>
<evidence type="ECO:0000256" key="10">
    <source>
        <dbReference type="ARBA" id="ARBA00022605"/>
    </source>
</evidence>
<dbReference type="Proteomes" id="UP000002668">
    <property type="component" value="Genome"/>
</dbReference>
<dbReference type="NCBIfam" id="TIGR00170">
    <property type="entry name" value="leuC"/>
    <property type="match status" value="1"/>
</dbReference>
<dbReference type="InterPro" id="IPR004431">
    <property type="entry name" value="3-IsopropMal_deHydase_ssu"/>
</dbReference>
<protein>
    <recommendedName>
        <fullName evidence="7 18">3-isopropylmalate dehydratase</fullName>
        <ecNumber evidence="6 18">4.2.1.33</ecNumber>
    </recommendedName>
    <alternativeName>
        <fullName evidence="16 18">Alpha-IPM isomerase</fullName>
    </alternativeName>
    <alternativeName>
        <fullName evidence="17 18">Isopropylmalate isomerase</fullName>
    </alternativeName>
</protein>
<dbReference type="SUPFAM" id="SSF53732">
    <property type="entry name" value="Aconitase iron-sulfur domain"/>
    <property type="match status" value="1"/>
</dbReference>
<evidence type="ECO:0000256" key="4">
    <source>
        <dbReference type="ARBA" id="ARBA00004729"/>
    </source>
</evidence>
<dbReference type="NCBIfam" id="TIGR00171">
    <property type="entry name" value="leuD"/>
    <property type="match status" value="1"/>
</dbReference>
<keyword evidence="15 18" id="KW-0100">Branched-chain amino acid biosynthesis</keyword>
<evidence type="ECO:0000256" key="1">
    <source>
        <dbReference type="ARBA" id="ARBA00000491"/>
    </source>
</evidence>
<keyword evidence="13" id="KW-0411">Iron-sulfur</keyword>
<dbReference type="InterPro" id="IPR036008">
    <property type="entry name" value="Aconitase_4Fe-4S_dom"/>
</dbReference>
<evidence type="ECO:0000259" key="19">
    <source>
        <dbReference type="Pfam" id="PF00330"/>
    </source>
</evidence>
<name>E4ZHW8_LEPMJ</name>
<dbReference type="OrthoDB" id="2279155at2759"/>
<evidence type="ECO:0000256" key="17">
    <source>
        <dbReference type="ARBA" id="ARBA00033368"/>
    </source>
</evidence>
<dbReference type="PANTHER" id="PTHR43822:SF9">
    <property type="entry name" value="3-ISOPROPYLMALATE DEHYDRATASE"/>
    <property type="match status" value="1"/>
</dbReference>
<dbReference type="InterPro" id="IPR033940">
    <property type="entry name" value="IPMI_Swivel"/>
</dbReference>
<dbReference type="NCBIfam" id="NF004016">
    <property type="entry name" value="PRK05478.1"/>
    <property type="match status" value="1"/>
</dbReference>
<keyword evidence="11" id="KW-0479">Metal-binding</keyword>
<proteinExistence type="inferred from homology"/>
<evidence type="ECO:0000256" key="3">
    <source>
        <dbReference type="ARBA" id="ARBA00002695"/>
    </source>
</evidence>
<dbReference type="InterPro" id="IPR015928">
    <property type="entry name" value="Aconitase/3IPM_dehydase_swvl"/>
</dbReference>
<gene>
    <name evidence="21" type="ORF">LEMA_P059850.1</name>
</gene>
<keyword evidence="14 18" id="KW-0456">Lyase</keyword>
<dbReference type="HAMAP" id="MF_01026">
    <property type="entry name" value="LeuC_type1"/>
    <property type="match status" value="1"/>
</dbReference>
<dbReference type="HAMAP" id="MF_01031">
    <property type="entry name" value="LeuD_type1"/>
    <property type="match status" value="1"/>
</dbReference>
<dbReference type="OMA" id="EDNEPHT"/>
<dbReference type="PANTHER" id="PTHR43822">
    <property type="entry name" value="HOMOACONITASE, MITOCHONDRIAL-RELATED"/>
    <property type="match status" value="1"/>
</dbReference>
<dbReference type="FunFam" id="3.30.499.10:FF:000007">
    <property type="entry name" value="3-isopropylmalate dehydratase large subunit"/>
    <property type="match status" value="1"/>
</dbReference>
<dbReference type="CDD" id="cd01583">
    <property type="entry name" value="IPMI"/>
    <property type="match status" value="1"/>
</dbReference>
<dbReference type="InterPro" id="IPR033941">
    <property type="entry name" value="IPMI_cat"/>
</dbReference>
<dbReference type="PIRSF" id="PIRSF001418">
    <property type="entry name" value="ACN"/>
    <property type="match status" value="1"/>
</dbReference>
<dbReference type="AlphaFoldDB" id="E4ZHW8"/>
<dbReference type="InterPro" id="IPR000573">
    <property type="entry name" value="AconitaseA/IPMdHydase_ssu_swvl"/>
</dbReference>
<keyword evidence="9" id="KW-0004">4Fe-4S</keyword>
<accession>E4ZHW8</accession>
<comment type="pathway">
    <text evidence="4 18">Amino-acid biosynthesis; L-leucine biosynthesis; L-leucine from 3-methyl-2-oxobutanoate: step 2/4.</text>
</comment>
<evidence type="ECO:0000256" key="7">
    <source>
        <dbReference type="ARBA" id="ARBA00014371"/>
    </source>
</evidence>
<dbReference type="VEuPathDB" id="FungiDB:LEMA_P059850.1"/>
<evidence type="ECO:0000313" key="22">
    <source>
        <dbReference type="Proteomes" id="UP000002668"/>
    </source>
</evidence>
<dbReference type="PRINTS" id="PR00415">
    <property type="entry name" value="ACONITASE"/>
</dbReference>
<sequence>MPSAVKPPQTLYDKVLEDHIVEEKEDGTILLYIDRHLVHEVTSPQAFEGLRNADRRVRRPDCTLATVDHNIPTASRKNLTTTEKFIEETDSRLQCMTLEENVKAFDLTYFGLDDKRQGIVHIIGPEQGFTLPGTTVVCGDSHTSTHGAFGSLAFGIGTSEVEHVLATQTIITQRSKNMKVQVDGELGPGVGSKDIILYVIGQIGTAGGTGAVIEFCGSAIRGLSMEARMSMCNMAIEAGARAGMIAPDQTTIDYLKGRPLAPKVDSPEWKKACSYWLGLKSDEGAKFDIEVHIDAKDITPTVSWGTSPQDVVPITGVVPGPDDFEDETKKNACERALKYMGLTAGTPMQEIQVDKVFIGSCTNSRIEDLRSAARIVEGKHIASNIKRAMIVPGSGLVKRQAEKEGLDKIFTDAGFEWREAGCSMCLGMNPDILSPGERCASTSNRNFEGRQGAGGRTHLMSPAMAAAAALVGNLADVRKLAPPSSAPAKGSPKIELDAHQEEVGSDEEIDRIMDLPAASEQHTASNSTTKGATAGMPKFETLRGIAAPMDIANIDTDAIIPKQFLKTIKRSGLGSALFYAWRFDPVTGAENPDFVLNKEPFRNAKILVSTGPNFGCGSSREHAPWALLDFGIKCIIAPSFGDIFFNNTFKNGMLPLRITDSAALAIIAAEASAGREIEVDLPNQTIRDADGKELAQFEVEQFRKHCLVNGLDDIGLTMANEDKIAQHEAKRTQLWPWLDGSGYLSRHGKGPVRVKADIKAVPKTNRGEEIGEPLEW</sequence>
<dbReference type="STRING" id="985895.E4ZHW8"/>
<evidence type="ECO:0000256" key="16">
    <source>
        <dbReference type="ARBA" id="ARBA00031631"/>
    </source>
</evidence>
<dbReference type="HOGENOM" id="CLU_006714_0_0_1"/>
<dbReference type="Pfam" id="PF00330">
    <property type="entry name" value="Aconitase"/>
    <property type="match status" value="1"/>
</dbReference>
<keyword evidence="8 18" id="KW-0432">Leucine biosynthesis</keyword>
<dbReference type="SUPFAM" id="SSF52016">
    <property type="entry name" value="LeuD/IlvD-like"/>
    <property type="match status" value="1"/>
</dbReference>
<comment type="cofactor">
    <cofactor evidence="2">
        <name>[4Fe-4S] cluster</name>
        <dbReference type="ChEBI" id="CHEBI:49883"/>
    </cofactor>
</comment>
<dbReference type="GO" id="GO:0051539">
    <property type="term" value="F:4 iron, 4 sulfur cluster binding"/>
    <property type="evidence" value="ECO:0007669"/>
    <property type="project" value="UniProtKB-KW"/>
</dbReference>
<evidence type="ECO:0000256" key="15">
    <source>
        <dbReference type="ARBA" id="ARBA00023304"/>
    </source>
</evidence>
<evidence type="ECO:0000313" key="21">
    <source>
        <dbReference type="EMBL" id="CBX90951.1"/>
    </source>
</evidence>
<organism evidence="22">
    <name type="scientific">Leptosphaeria maculans (strain JN3 / isolate v23.1.3 / race Av1-4-5-6-7-8)</name>
    <name type="common">Blackleg fungus</name>
    <name type="synonym">Phoma lingam</name>
    <dbReference type="NCBI Taxonomy" id="985895"/>
    <lineage>
        <taxon>Eukaryota</taxon>
        <taxon>Fungi</taxon>
        <taxon>Dikarya</taxon>
        <taxon>Ascomycota</taxon>
        <taxon>Pezizomycotina</taxon>
        <taxon>Dothideomycetes</taxon>
        <taxon>Pleosporomycetidae</taxon>
        <taxon>Pleosporales</taxon>
        <taxon>Pleosporineae</taxon>
        <taxon>Leptosphaeriaceae</taxon>
        <taxon>Plenodomus</taxon>
        <taxon>Plenodomus lingam/Leptosphaeria maculans species complex</taxon>
    </lineage>
</organism>
<dbReference type="CDD" id="cd01577">
    <property type="entry name" value="IPMI_Swivel"/>
    <property type="match status" value="1"/>
</dbReference>
<dbReference type="Gene3D" id="3.20.19.10">
    <property type="entry name" value="Aconitase, domain 4"/>
    <property type="match status" value="1"/>
</dbReference>
<dbReference type="GO" id="GO:0046872">
    <property type="term" value="F:metal ion binding"/>
    <property type="evidence" value="ECO:0007669"/>
    <property type="project" value="UniProtKB-KW"/>
</dbReference>
<evidence type="ECO:0000256" key="6">
    <source>
        <dbReference type="ARBA" id="ARBA00011998"/>
    </source>
</evidence>
<dbReference type="InterPro" id="IPR012235">
    <property type="entry name" value="3-IsopropMal_deHydtase_ssu/lsu"/>
</dbReference>
<comment type="similarity">
    <text evidence="5 18">Belongs to the aconitase/IPM isomerase family.</text>
</comment>
<dbReference type="GO" id="GO:0009316">
    <property type="term" value="C:3-isopropylmalate dehydratase complex"/>
    <property type="evidence" value="ECO:0007669"/>
    <property type="project" value="InterPro"/>
</dbReference>
<dbReference type="InterPro" id="IPR001030">
    <property type="entry name" value="Acoase/IPM_deHydtase_lsu_aba"/>
</dbReference>
<dbReference type="InterPro" id="IPR050067">
    <property type="entry name" value="IPM_dehydratase_rel_enz"/>
</dbReference>
<evidence type="ECO:0000256" key="11">
    <source>
        <dbReference type="ARBA" id="ARBA00022723"/>
    </source>
</evidence>
<evidence type="ECO:0000256" key="13">
    <source>
        <dbReference type="ARBA" id="ARBA00023014"/>
    </source>
</evidence>
<dbReference type="GO" id="GO:0009098">
    <property type="term" value="P:L-leucine biosynthetic process"/>
    <property type="evidence" value="ECO:0007669"/>
    <property type="project" value="UniProtKB-UniPathway"/>
</dbReference>
<dbReference type="InterPro" id="IPR015931">
    <property type="entry name" value="Acnase/IPM_dHydase_lsu_aba_1/3"/>
</dbReference>
<dbReference type="NCBIfam" id="NF009116">
    <property type="entry name" value="PRK12466.1"/>
    <property type="match status" value="1"/>
</dbReference>
<feature type="domain" description="Aconitase A/isopropylmalate dehydratase small subunit swivel" evidence="20">
    <location>
        <begin position="536"/>
        <end position="659"/>
    </location>
</feature>
<evidence type="ECO:0000256" key="12">
    <source>
        <dbReference type="ARBA" id="ARBA00023004"/>
    </source>
</evidence>
<dbReference type="eggNOG" id="KOG0454">
    <property type="taxonomic scope" value="Eukaryota"/>
</dbReference>
<evidence type="ECO:0000256" key="18">
    <source>
        <dbReference type="PIRNR" id="PIRNR001418"/>
    </source>
</evidence>
<dbReference type="UniPathway" id="UPA00048">
    <property type="reaction ID" value="UER00071"/>
</dbReference>
<dbReference type="GeneID" id="13284936"/>
<comment type="catalytic activity">
    <reaction evidence="1 18">
        <text>(2R,3S)-3-isopropylmalate = (2S)-2-isopropylmalate</text>
        <dbReference type="Rhea" id="RHEA:32287"/>
        <dbReference type="ChEBI" id="CHEBI:1178"/>
        <dbReference type="ChEBI" id="CHEBI:35121"/>
        <dbReference type="EC" id="4.2.1.33"/>
    </reaction>
</comment>
<dbReference type="FunCoup" id="E4ZHW8">
    <property type="interactions" value="204"/>
</dbReference>
<evidence type="ECO:0000256" key="8">
    <source>
        <dbReference type="ARBA" id="ARBA00022430"/>
    </source>
</evidence>
<comment type="function">
    <text evidence="3 18">Catalyzes the isomerization between 2-isopropylmalate and 3-isopropylmalate, via the formation of 2-isopropylmaleate.</text>
</comment>
<evidence type="ECO:0000256" key="14">
    <source>
        <dbReference type="ARBA" id="ARBA00023239"/>
    </source>
</evidence>
<reference evidence="22" key="1">
    <citation type="journal article" date="2011" name="Nat. Commun.">
        <title>Effector diversification within compartments of the Leptosphaeria maculans genome affected by Repeat-Induced Point mutations.</title>
        <authorList>
            <person name="Rouxel T."/>
            <person name="Grandaubert J."/>
            <person name="Hane J.K."/>
            <person name="Hoede C."/>
            <person name="van de Wouw A.P."/>
            <person name="Couloux A."/>
            <person name="Dominguez V."/>
            <person name="Anthouard V."/>
            <person name="Bally P."/>
            <person name="Bourras S."/>
            <person name="Cozijnsen A.J."/>
            <person name="Ciuffetti L.M."/>
            <person name="Degrave A."/>
            <person name="Dilmaghani A."/>
            <person name="Duret L."/>
            <person name="Fudal I."/>
            <person name="Goodwin S.B."/>
            <person name="Gout L."/>
            <person name="Glaser N."/>
            <person name="Linglin J."/>
            <person name="Kema G.H.J."/>
            <person name="Lapalu N."/>
            <person name="Lawrence C.B."/>
            <person name="May K."/>
            <person name="Meyer M."/>
            <person name="Ollivier B."/>
            <person name="Poulain J."/>
            <person name="Schoch C.L."/>
            <person name="Simon A."/>
            <person name="Spatafora J.W."/>
            <person name="Stachowiak A."/>
            <person name="Turgeon B.G."/>
            <person name="Tyler B.M."/>
            <person name="Vincent D."/>
            <person name="Weissenbach J."/>
            <person name="Amselem J."/>
            <person name="Quesneville H."/>
            <person name="Oliver R.P."/>
            <person name="Wincker P."/>
            <person name="Balesdent M.-H."/>
            <person name="Howlett B.J."/>
        </authorList>
    </citation>
    <scope>NUCLEOTIDE SEQUENCE [LARGE SCALE GENOMIC DNA]</scope>
    <source>
        <strain evidence="22">JN3 / isolate v23.1.3 / race Av1-4-5-6-7-8</strain>
    </source>
</reference>
<dbReference type="PROSITE" id="PS01244">
    <property type="entry name" value="ACONITASE_2"/>
    <property type="match status" value="1"/>
</dbReference>
<dbReference type="Gene3D" id="3.30.499.10">
    <property type="entry name" value="Aconitase, domain 3"/>
    <property type="match status" value="2"/>
</dbReference>
<feature type="domain" description="Aconitase/3-isopropylmalate dehydratase large subunit alpha/beta/alpha" evidence="19">
    <location>
        <begin position="13"/>
        <end position="472"/>
    </location>
</feature>
<keyword evidence="22" id="KW-1185">Reference proteome</keyword>
<keyword evidence="10 18" id="KW-0028">Amino-acid biosynthesis</keyword>
<dbReference type="FunFam" id="3.30.499.10:FF:000006">
    <property type="entry name" value="3-isopropylmalate dehydratase large subunit"/>
    <property type="match status" value="1"/>
</dbReference>